<name>A0A6M4ISB7_9BACT</name>
<dbReference type="EMBL" id="CP053085">
    <property type="protein sequence ID" value="QJR37530.1"/>
    <property type="molecule type" value="Genomic_DNA"/>
</dbReference>
<proteinExistence type="predicted"/>
<protein>
    <submittedName>
        <fullName evidence="1">Uncharacterized protein</fullName>
    </submittedName>
</protein>
<keyword evidence="2" id="KW-1185">Reference proteome</keyword>
<sequence>MSTPMLIDAPTSTESIRYETLGYLDAYDAVLNGDYAFVAYREVDSYGWRVRIRSSQTAGAVFEPDAMRVQARAAGAQGKPYFVWGYTFEPTADDARQIEFRVHVVNGAPSAIEIFVRLRTIDGTPDTPKSVTFAWPTVQE</sequence>
<organism evidence="1 2">
    <name type="scientific">Gemmatimonas groenlandica</name>
    <dbReference type="NCBI Taxonomy" id="2732249"/>
    <lineage>
        <taxon>Bacteria</taxon>
        <taxon>Pseudomonadati</taxon>
        <taxon>Gemmatimonadota</taxon>
        <taxon>Gemmatimonadia</taxon>
        <taxon>Gemmatimonadales</taxon>
        <taxon>Gemmatimonadaceae</taxon>
        <taxon>Gemmatimonas</taxon>
    </lineage>
</organism>
<reference evidence="1 2" key="1">
    <citation type="submission" date="2020-05" db="EMBL/GenBank/DDBJ databases">
        <title>Complete genome sequence of Gemmatimonas greenlandica TET16.</title>
        <authorList>
            <person name="Zeng Y."/>
        </authorList>
    </citation>
    <scope>NUCLEOTIDE SEQUENCE [LARGE SCALE GENOMIC DNA]</scope>
    <source>
        <strain evidence="1 2">TET16</strain>
    </source>
</reference>
<dbReference type="Proteomes" id="UP000500938">
    <property type="component" value="Chromosome"/>
</dbReference>
<gene>
    <name evidence="1" type="ORF">HKW67_19430</name>
</gene>
<evidence type="ECO:0000313" key="1">
    <source>
        <dbReference type="EMBL" id="QJR37530.1"/>
    </source>
</evidence>
<dbReference type="KEGG" id="ggr:HKW67_19430"/>
<evidence type="ECO:0000313" key="2">
    <source>
        <dbReference type="Proteomes" id="UP000500938"/>
    </source>
</evidence>
<accession>A0A6M4ISB7</accession>
<dbReference type="AlphaFoldDB" id="A0A6M4ISB7"/>